<dbReference type="SUPFAM" id="SSF48576">
    <property type="entry name" value="Terpenoid synthases"/>
    <property type="match status" value="1"/>
</dbReference>
<dbReference type="AlphaFoldDB" id="A0A9X8MZK2"/>
<dbReference type="InterPro" id="IPR008949">
    <property type="entry name" value="Isoprenoid_synthase_dom_sf"/>
</dbReference>
<dbReference type="Gene3D" id="1.10.600.10">
    <property type="entry name" value="Farnesyl Diphosphate Synthase"/>
    <property type="match status" value="1"/>
</dbReference>
<sequence length="194" mass="21691">MARLAGAQADFITGCLAWREGIPPADTHAYLSSRRATVAQRIDHLFTETSLNTEIPPDQLAHPLLQHLLVLDVDRTILIQDLLSAPKELADGETENLLVVLAAEHHCTPAQALPLALNLYEQTMDTYDDAHHQLLLTPLGHDPVIRAYLDGLNDFNTGLIEWTTNSPRYTRDLRNRWTAPDEIIHSVDEQPVTP</sequence>
<protein>
    <submittedName>
        <fullName evidence="1">Uncharacterized protein</fullName>
    </submittedName>
</protein>
<evidence type="ECO:0000313" key="2">
    <source>
        <dbReference type="Proteomes" id="UP000184388"/>
    </source>
</evidence>
<accession>A0A9X8MZK2</accession>
<comment type="caution">
    <text evidence="1">The sequence shown here is derived from an EMBL/GenBank/DDBJ whole genome shotgun (WGS) entry which is preliminary data.</text>
</comment>
<dbReference type="Pfam" id="PF19086">
    <property type="entry name" value="Terpene_syn_C_2"/>
    <property type="match status" value="1"/>
</dbReference>
<proteinExistence type="predicted"/>
<dbReference type="EMBL" id="FRBK01000011">
    <property type="protein sequence ID" value="SHM43610.1"/>
    <property type="molecule type" value="Genomic_DNA"/>
</dbReference>
<name>A0A9X8MZK2_9ACTN</name>
<evidence type="ECO:0000313" key="1">
    <source>
        <dbReference type="EMBL" id="SHM43610.1"/>
    </source>
</evidence>
<organism evidence="1 2">
    <name type="scientific">Streptomyces yunnanensis</name>
    <dbReference type="NCBI Taxonomy" id="156453"/>
    <lineage>
        <taxon>Bacteria</taxon>
        <taxon>Bacillati</taxon>
        <taxon>Actinomycetota</taxon>
        <taxon>Actinomycetes</taxon>
        <taxon>Kitasatosporales</taxon>
        <taxon>Streptomycetaceae</taxon>
        <taxon>Streptomyces</taxon>
    </lineage>
</organism>
<gene>
    <name evidence="1" type="ORF">SAMN05216268_1119</name>
</gene>
<dbReference type="Proteomes" id="UP000184388">
    <property type="component" value="Unassembled WGS sequence"/>
</dbReference>
<reference evidence="2" key="1">
    <citation type="submission" date="2016-11" db="EMBL/GenBank/DDBJ databases">
        <authorList>
            <person name="Jaros S."/>
            <person name="Januszkiewicz K."/>
            <person name="Wedrychowicz H."/>
        </authorList>
    </citation>
    <scope>NUCLEOTIDE SEQUENCE [LARGE SCALE GENOMIC DNA]</scope>
    <source>
        <strain evidence="2">CGMCC 4.3555</strain>
    </source>
</reference>